<evidence type="ECO:0000313" key="4">
    <source>
        <dbReference type="Proteomes" id="UP000518288"/>
    </source>
</evidence>
<keyword evidence="3" id="KW-0418">Kinase</keyword>
<evidence type="ECO:0000256" key="1">
    <source>
        <dbReference type="SAM" id="MobiDB-lite"/>
    </source>
</evidence>
<dbReference type="Proteomes" id="UP000518288">
    <property type="component" value="Unassembled WGS sequence"/>
</dbReference>
<dbReference type="InterPro" id="IPR003593">
    <property type="entry name" value="AAA+_ATPase"/>
</dbReference>
<dbReference type="AlphaFoldDB" id="A0A7Y9R153"/>
<evidence type="ECO:0000259" key="2">
    <source>
        <dbReference type="SMART" id="SM00382"/>
    </source>
</evidence>
<dbReference type="EMBL" id="JACCFH010000001">
    <property type="protein sequence ID" value="NYG33047.1"/>
    <property type="molecule type" value="Genomic_DNA"/>
</dbReference>
<dbReference type="InterPro" id="IPR008868">
    <property type="entry name" value="TniB"/>
</dbReference>
<sequence>MTNIEATPSAKPKVKKTQSKQVSETKDQKSDLAHDLPYPHLNSVARDLMKESDAVRIRAIRQGSWLPLPHAKEAIERMEMLLDYPPVTRMPSLLLVGASFSGKSTILERFLSLHPPDVDPASEIMTCPVVMIDAPPRPDIADFYSRILDAIMAKYQSRAASYEKYSQIKLMFRQLGVKMLIIDEIHHLIAGSLNRQREFRNALKSLSNETKVCLVAAGIDEAYNAFNADPQMSSRFIPLKLPSWRTDQNTGILLATLQKRIPVKYPSDLDSPESLLTIVNRAEGSLGDIFDLVKEVAVAAIQSGEEKLSLKLIKGIDWVPPSRRKNYRPPL</sequence>
<protein>
    <submittedName>
        <fullName evidence="3">Putative kinase</fullName>
    </submittedName>
</protein>
<organism evidence="3 4">
    <name type="scientific">Sphaerotilus montanus</name>
    <dbReference type="NCBI Taxonomy" id="522889"/>
    <lineage>
        <taxon>Bacteria</taxon>
        <taxon>Pseudomonadati</taxon>
        <taxon>Pseudomonadota</taxon>
        <taxon>Betaproteobacteria</taxon>
        <taxon>Burkholderiales</taxon>
        <taxon>Sphaerotilaceae</taxon>
        <taxon>Sphaerotilus</taxon>
    </lineage>
</organism>
<accession>A0A7Y9R153</accession>
<dbReference type="RefSeq" id="WP_246332513.1">
    <property type="nucleotide sequence ID" value="NZ_JACCFH010000001.1"/>
</dbReference>
<keyword evidence="4" id="KW-1185">Reference proteome</keyword>
<name>A0A7Y9R153_9BURK</name>
<dbReference type="Gene3D" id="3.40.50.300">
    <property type="entry name" value="P-loop containing nucleotide triphosphate hydrolases"/>
    <property type="match status" value="1"/>
</dbReference>
<feature type="compositionally biased region" description="Basic and acidic residues" evidence="1">
    <location>
        <begin position="23"/>
        <end position="34"/>
    </location>
</feature>
<evidence type="ECO:0000313" key="3">
    <source>
        <dbReference type="EMBL" id="NYG33047.1"/>
    </source>
</evidence>
<comment type="caution">
    <text evidence="3">The sequence shown here is derived from an EMBL/GenBank/DDBJ whole genome shotgun (WGS) entry which is preliminary data.</text>
</comment>
<dbReference type="InterPro" id="IPR027417">
    <property type="entry name" value="P-loop_NTPase"/>
</dbReference>
<dbReference type="SUPFAM" id="SSF52540">
    <property type="entry name" value="P-loop containing nucleoside triphosphate hydrolases"/>
    <property type="match status" value="1"/>
</dbReference>
<reference evidence="3 4" key="1">
    <citation type="submission" date="2020-07" db="EMBL/GenBank/DDBJ databases">
        <title>Genomic Encyclopedia of Archaeal and Bacterial Type Strains, Phase II (KMG-II): from individual species to whole genera.</title>
        <authorList>
            <person name="Goeker M."/>
        </authorList>
    </citation>
    <scope>NUCLEOTIDE SEQUENCE [LARGE SCALE GENOMIC DNA]</scope>
    <source>
        <strain evidence="3 4">DSM 21226</strain>
    </source>
</reference>
<gene>
    <name evidence="3" type="ORF">BDD16_002033</name>
</gene>
<keyword evidence="3" id="KW-0808">Transferase</keyword>
<feature type="domain" description="AAA+ ATPase" evidence="2">
    <location>
        <begin position="89"/>
        <end position="267"/>
    </location>
</feature>
<feature type="region of interest" description="Disordered" evidence="1">
    <location>
        <begin position="1"/>
        <end position="36"/>
    </location>
</feature>
<dbReference type="Pfam" id="PF05621">
    <property type="entry name" value="TniB"/>
    <property type="match status" value="1"/>
</dbReference>
<proteinExistence type="predicted"/>
<dbReference type="SMART" id="SM00382">
    <property type="entry name" value="AAA"/>
    <property type="match status" value="1"/>
</dbReference>
<dbReference type="GO" id="GO:0016301">
    <property type="term" value="F:kinase activity"/>
    <property type="evidence" value="ECO:0007669"/>
    <property type="project" value="UniProtKB-KW"/>
</dbReference>